<evidence type="ECO:0000313" key="2">
    <source>
        <dbReference type="Proteomes" id="UP000264541"/>
    </source>
</evidence>
<dbReference type="Gene3D" id="3.10.450.420">
    <property type="match status" value="1"/>
</dbReference>
<dbReference type="AlphaFoldDB" id="A0A372LSB5"/>
<reference evidence="1 2" key="1">
    <citation type="submission" date="2018-08" db="EMBL/GenBank/DDBJ databases">
        <title>Bacillus chawlae sp. nov., Bacillus glennii sp. nov., and Bacillus saganii sp. nov. Isolated from the Vehicle Assembly Building at Kennedy Space Center where the Viking Spacecraft were Assembled.</title>
        <authorList>
            <person name="Seuylemezian A."/>
            <person name="Vaishampayan P."/>
        </authorList>
    </citation>
    <scope>NUCLEOTIDE SEQUENCE [LARGE SCALE GENOMIC DNA]</scope>
    <source>
        <strain evidence="1 2">V47-23a</strain>
    </source>
</reference>
<keyword evidence="2" id="KW-1185">Reference proteome</keyword>
<proteinExistence type="predicted"/>
<name>A0A372LSB5_9BACI</name>
<sequence>MQLKTFIISLVVASLLFISFGMRAGAEGIHNDRVFSKLDEAFRVQLSLSDEVRSWEDIEGMLDPYFTKSFISRFMDENIIKFDGGYAVPGSDFACCYIPYFSYNDKTKVIQDENSEKLYVQENFEKVENGPVSAASHFETITLNKENGSWKIDDISYNTKEIAGEFNIQPGSALTNTEKIEEPDKNENFYFIDFLVSPRKTMIGFGLSAAALQAEMVKSFHLNSEEMWTGGPSFLF</sequence>
<gene>
    <name evidence="1" type="ORF">D0469_03890</name>
</gene>
<dbReference type="Pfam" id="PF13158">
    <property type="entry name" value="DUF3993"/>
    <property type="match status" value="1"/>
</dbReference>
<dbReference type="EMBL" id="QVTE01000008">
    <property type="protein sequence ID" value="RFU71089.1"/>
    <property type="molecule type" value="Genomic_DNA"/>
</dbReference>
<dbReference type="InterPro" id="IPR053749">
    <property type="entry name" value="TA_system-associated_sf"/>
</dbReference>
<accession>A0A372LSB5</accession>
<dbReference type="InterPro" id="IPR025056">
    <property type="entry name" value="DUF3993"/>
</dbReference>
<protein>
    <submittedName>
        <fullName evidence="1">DUF3993 domain-containing protein</fullName>
    </submittedName>
</protein>
<evidence type="ECO:0000313" key="1">
    <source>
        <dbReference type="EMBL" id="RFU71089.1"/>
    </source>
</evidence>
<dbReference type="Proteomes" id="UP000264541">
    <property type="component" value="Unassembled WGS sequence"/>
</dbReference>
<organism evidence="1 2">
    <name type="scientific">Peribacillus saganii</name>
    <dbReference type="NCBI Taxonomy" id="2303992"/>
    <lineage>
        <taxon>Bacteria</taxon>
        <taxon>Bacillati</taxon>
        <taxon>Bacillota</taxon>
        <taxon>Bacilli</taxon>
        <taxon>Bacillales</taxon>
        <taxon>Bacillaceae</taxon>
        <taxon>Peribacillus</taxon>
    </lineage>
</organism>
<comment type="caution">
    <text evidence="1">The sequence shown here is derived from an EMBL/GenBank/DDBJ whole genome shotgun (WGS) entry which is preliminary data.</text>
</comment>